<protein>
    <submittedName>
        <fullName evidence="1">Uncharacterized protein</fullName>
    </submittedName>
</protein>
<organism evidence="1 2">
    <name type="scientific">Collinsella intestinalis</name>
    <dbReference type="NCBI Taxonomy" id="147207"/>
    <lineage>
        <taxon>Bacteria</taxon>
        <taxon>Bacillati</taxon>
        <taxon>Actinomycetota</taxon>
        <taxon>Coriobacteriia</taxon>
        <taxon>Coriobacteriales</taxon>
        <taxon>Coriobacteriaceae</taxon>
        <taxon>Collinsella</taxon>
    </lineage>
</organism>
<name>A0A414FXZ2_9ACTN</name>
<evidence type="ECO:0000313" key="1">
    <source>
        <dbReference type="EMBL" id="RHD56489.1"/>
    </source>
</evidence>
<dbReference type="Gene3D" id="2.40.10.170">
    <property type="match status" value="1"/>
</dbReference>
<dbReference type="AlphaFoldDB" id="A0A414FXZ2"/>
<dbReference type="EMBL" id="QSJI01000002">
    <property type="protein sequence ID" value="RHD56489.1"/>
    <property type="molecule type" value="Genomic_DNA"/>
</dbReference>
<reference evidence="1 2" key="1">
    <citation type="submission" date="2018-08" db="EMBL/GenBank/DDBJ databases">
        <title>A genome reference for cultivated species of the human gut microbiota.</title>
        <authorList>
            <person name="Zou Y."/>
            <person name="Xue W."/>
            <person name="Luo G."/>
        </authorList>
    </citation>
    <scope>NUCLEOTIDE SEQUENCE [LARGE SCALE GENOMIC DNA]</scope>
    <source>
        <strain evidence="1 2">AM30-5LB</strain>
    </source>
</reference>
<accession>A0A414FXZ2</accession>
<sequence length="169" mass="18833">MFEIGQHVIHPGQGVCTVTGFTEDAAHPMILLRAKSGHAETHLMYPLAQQSRLHAIISREDAEDLIDSYADLTVDSFTERNSALEETHFKQQLKLGAPETVRVAKTMRHRIAEAEAHGKKPSSYYSRMLKEARRRTLEELSVALGADEDAVEERFKAAIIQAGEIPALN</sequence>
<proteinExistence type="predicted"/>
<dbReference type="Proteomes" id="UP000286050">
    <property type="component" value="Unassembled WGS sequence"/>
</dbReference>
<dbReference type="RefSeq" id="WP_118271545.1">
    <property type="nucleotide sequence ID" value="NZ_QSJI01000002.1"/>
</dbReference>
<gene>
    <name evidence="1" type="ORF">DW787_02775</name>
</gene>
<evidence type="ECO:0000313" key="2">
    <source>
        <dbReference type="Proteomes" id="UP000286050"/>
    </source>
</evidence>
<dbReference type="InterPro" id="IPR042215">
    <property type="entry name" value="CarD-like_C"/>
</dbReference>
<comment type="caution">
    <text evidence="1">The sequence shown here is derived from an EMBL/GenBank/DDBJ whole genome shotgun (WGS) entry which is preliminary data.</text>
</comment>
<dbReference type="Gene3D" id="1.20.58.1290">
    <property type="entry name" value="CarD-like, C-terminal domain"/>
    <property type="match status" value="1"/>
</dbReference>